<evidence type="ECO:0000313" key="2">
    <source>
        <dbReference type="EMBL" id="SDX35867.1"/>
    </source>
</evidence>
<dbReference type="EMBL" id="FNOI01000006">
    <property type="protein sequence ID" value="SDX35867.1"/>
    <property type="molecule type" value="Genomic_DNA"/>
</dbReference>
<accession>A0A1H3B1R2</accession>
<name>A0A1H3B1R2_9RHOB</name>
<organism evidence="2 3">
    <name type="scientific">Litoreibacter albidus</name>
    <dbReference type="NCBI Taxonomy" id="670155"/>
    <lineage>
        <taxon>Bacteria</taxon>
        <taxon>Pseudomonadati</taxon>
        <taxon>Pseudomonadota</taxon>
        <taxon>Alphaproteobacteria</taxon>
        <taxon>Rhodobacterales</taxon>
        <taxon>Roseobacteraceae</taxon>
        <taxon>Litoreibacter</taxon>
    </lineage>
</organism>
<evidence type="ECO:0000313" key="3">
    <source>
        <dbReference type="Proteomes" id="UP000199441"/>
    </source>
</evidence>
<gene>
    <name evidence="2" type="ORF">SAMN04488001_3019</name>
</gene>
<sequence length="353" mass="40868">MAKSSKSKPTKAPSKPKKAKQGATPSSTAFNIMMVGQGGRLQFEALMLVASLRHTNPDFKGRVFVAEPQKNHRWDTDPRMANSDVRDALEALGAEVVPFENQVFGCGYPYGNKIEALQVLPEGEPFLFLDTDTLITGDLSTVPFDFDRPTASMKRENTWPQLELYGPGYNEIWGSLYKKFGLDFESSLDTSYPDEYWRRYLYFNAGFFYFRCPKEFGDRFLEYARLIRDDPPEELVCQEMKPWLDQVALPLTIHSFGGGRVPEVSDMLDHKVTCHYRVLPLLYAREADDVVKTLEDVSAPNKLKKVLKQYEPIRRMVYQRKGHKVREMFDRDNLPRREQALRNQIKRAKLWMR</sequence>
<feature type="compositionally biased region" description="Basic residues" evidence="1">
    <location>
        <begin position="1"/>
        <end position="20"/>
    </location>
</feature>
<keyword evidence="3" id="KW-1185">Reference proteome</keyword>
<dbReference type="Gene3D" id="3.90.550.10">
    <property type="entry name" value="Spore Coat Polysaccharide Biosynthesis Protein SpsA, Chain A"/>
    <property type="match status" value="1"/>
</dbReference>
<dbReference type="Proteomes" id="UP000199441">
    <property type="component" value="Unassembled WGS sequence"/>
</dbReference>
<feature type="region of interest" description="Disordered" evidence="1">
    <location>
        <begin position="1"/>
        <end position="25"/>
    </location>
</feature>
<evidence type="ECO:0000256" key="1">
    <source>
        <dbReference type="SAM" id="MobiDB-lite"/>
    </source>
</evidence>
<reference evidence="3" key="1">
    <citation type="submission" date="2016-10" db="EMBL/GenBank/DDBJ databases">
        <authorList>
            <person name="Varghese N."/>
            <person name="Submissions S."/>
        </authorList>
    </citation>
    <scope>NUCLEOTIDE SEQUENCE [LARGE SCALE GENOMIC DNA]</scope>
    <source>
        <strain evidence="3">DSM 26922</strain>
    </source>
</reference>
<dbReference type="STRING" id="670155.SAMN04488001_3019"/>
<dbReference type="InterPro" id="IPR029044">
    <property type="entry name" value="Nucleotide-diphossugar_trans"/>
</dbReference>
<dbReference type="SUPFAM" id="SSF53448">
    <property type="entry name" value="Nucleotide-diphospho-sugar transferases"/>
    <property type="match status" value="1"/>
</dbReference>
<proteinExistence type="predicted"/>
<dbReference type="AlphaFoldDB" id="A0A1H3B1R2"/>
<protein>
    <submittedName>
        <fullName evidence="2">Uncharacterized protein</fullName>
    </submittedName>
</protein>